<feature type="region of interest" description="Disordered" evidence="1">
    <location>
        <begin position="1"/>
        <end position="24"/>
    </location>
</feature>
<feature type="non-terminal residue" evidence="2">
    <location>
        <position position="106"/>
    </location>
</feature>
<accession>A0A392SDM2</accession>
<organism evidence="2 3">
    <name type="scientific">Trifolium medium</name>
    <dbReference type="NCBI Taxonomy" id="97028"/>
    <lineage>
        <taxon>Eukaryota</taxon>
        <taxon>Viridiplantae</taxon>
        <taxon>Streptophyta</taxon>
        <taxon>Embryophyta</taxon>
        <taxon>Tracheophyta</taxon>
        <taxon>Spermatophyta</taxon>
        <taxon>Magnoliopsida</taxon>
        <taxon>eudicotyledons</taxon>
        <taxon>Gunneridae</taxon>
        <taxon>Pentapetalae</taxon>
        <taxon>rosids</taxon>
        <taxon>fabids</taxon>
        <taxon>Fabales</taxon>
        <taxon>Fabaceae</taxon>
        <taxon>Papilionoideae</taxon>
        <taxon>50 kb inversion clade</taxon>
        <taxon>NPAAA clade</taxon>
        <taxon>Hologalegina</taxon>
        <taxon>IRL clade</taxon>
        <taxon>Trifolieae</taxon>
        <taxon>Trifolium</taxon>
    </lineage>
</organism>
<evidence type="ECO:0000256" key="1">
    <source>
        <dbReference type="SAM" id="MobiDB-lite"/>
    </source>
</evidence>
<keyword evidence="3" id="KW-1185">Reference proteome</keyword>
<sequence length="106" mass="11476">TDVGEKKTEASANQSTSDGERLEELQQPVQEVTLQKNQETVWEGNVQQPLKMKMSDDRLKFGGVTVDSQSPETPASIVLSPKALDRKLGSNGKEIQASCCSVTVSP</sequence>
<feature type="non-terminal residue" evidence="2">
    <location>
        <position position="1"/>
    </location>
</feature>
<evidence type="ECO:0000313" key="3">
    <source>
        <dbReference type="Proteomes" id="UP000265520"/>
    </source>
</evidence>
<comment type="caution">
    <text evidence="2">The sequence shown here is derived from an EMBL/GenBank/DDBJ whole genome shotgun (WGS) entry which is preliminary data.</text>
</comment>
<name>A0A392SDM2_9FABA</name>
<protein>
    <submittedName>
        <fullName evidence="2">Uncharacterized protein</fullName>
    </submittedName>
</protein>
<reference evidence="2 3" key="1">
    <citation type="journal article" date="2018" name="Front. Plant Sci.">
        <title>Red Clover (Trifolium pratense) and Zigzag Clover (T. medium) - A Picture of Genomic Similarities and Differences.</title>
        <authorList>
            <person name="Dluhosova J."/>
            <person name="Istvanek J."/>
            <person name="Nedelnik J."/>
            <person name="Repkova J."/>
        </authorList>
    </citation>
    <scope>NUCLEOTIDE SEQUENCE [LARGE SCALE GENOMIC DNA]</scope>
    <source>
        <strain evidence="3">cv. 10/8</strain>
        <tissue evidence="2">Leaf</tissue>
    </source>
</reference>
<evidence type="ECO:0000313" key="2">
    <source>
        <dbReference type="EMBL" id="MCI46749.1"/>
    </source>
</evidence>
<dbReference type="Proteomes" id="UP000265520">
    <property type="component" value="Unassembled WGS sequence"/>
</dbReference>
<dbReference type="AlphaFoldDB" id="A0A392SDM2"/>
<dbReference type="EMBL" id="LXQA010362179">
    <property type="protein sequence ID" value="MCI46749.1"/>
    <property type="molecule type" value="Genomic_DNA"/>
</dbReference>
<proteinExistence type="predicted"/>